<keyword evidence="2" id="KW-0436">Ligase</keyword>
<dbReference type="Proteomes" id="UP001285921">
    <property type="component" value="Unassembled WGS sequence"/>
</dbReference>
<dbReference type="InterPro" id="IPR020845">
    <property type="entry name" value="AMP-binding_CS"/>
</dbReference>
<dbReference type="Gene3D" id="3.40.50.12780">
    <property type="entry name" value="N-terminal domain of ligase-like"/>
    <property type="match status" value="1"/>
</dbReference>
<dbReference type="SUPFAM" id="SSF56801">
    <property type="entry name" value="Acetyl-CoA synthetase-like"/>
    <property type="match status" value="1"/>
</dbReference>
<dbReference type="EMBL" id="BTCL01000001">
    <property type="protein sequence ID" value="GMK43079.1"/>
    <property type="molecule type" value="Genomic_DNA"/>
</dbReference>
<feature type="domain" description="AMP-dependent synthetase/ligase" evidence="6">
    <location>
        <begin position="62"/>
        <end position="421"/>
    </location>
</feature>
<comment type="caution">
    <text evidence="8">The sequence shown here is derived from an EMBL/GenBank/DDBJ whole genome shotgun (WGS) entry which is preliminary data.</text>
</comment>
<dbReference type="InterPro" id="IPR025110">
    <property type="entry name" value="AMP-bd_C"/>
</dbReference>
<dbReference type="EC" id="6.2.1.1" evidence="1"/>
<evidence type="ECO:0000259" key="6">
    <source>
        <dbReference type="Pfam" id="PF00501"/>
    </source>
</evidence>
<dbReference type="PROSITE" id="PS00455">
    <property type="entry name" value="AMP_BINDING"/>
    <property type="match status" value="1"/>
</dbReference>
<keyword evidence="9" id="KW-1185">Reference proteome</keyword>
<accession>A0ABQ6NGB2</accession>
<evidence type="ECO:0000256" key="5">
    <source>
        <dbReference type="ARBA" id="ARBA00022990"/>
    </source>
</evidence>
<keyword evidence="3" id="KW-0547">Nucleotide-binding</keyword>
<evidence type="ECO:0000259" key="7">
    <source>
        <dbReference type="Pfam" id="PF13193"/>
    </source>
</evidence>
<keyword evidence="5" id="KW-0007">Acetylation</keyword>
<dbReference type="NCBIfam" id="NF003313">
    <property type="entry name" value="PRK04319.1"/>
    <property type="match status" value="1"/>
</dbReference>
<dbReference type="PANTHER" id="PTHR24095:SF14">
    <property type="entry name" value="ACETYL-COENZYME A SYNTHETASE 1"/>
    <property type="match status" value="1"/>
</dbReference>
<sequence>MINLHQERIPAVATNPNLKNYEQASNDFKWEEIESQFSWHETGKVNMAYEAIDRHVESGKSANIALYYSDSARDESYTYEQMSKQSNRFANVLRKYGIGKGQRVFIFMPRTPELYFGLLGVLKVGAVVGPLFEAFMETAVKDRLQDSEATAIITTPALLPRIKRDELPNLKHIFVFGDNVAADDVIVDFSAEMAQASEEAEIEWLDREDGLILHYTSGSTGKPKGVFHVQNAMIQHYYTGKIVLDLKEGDIYWCTADPGWVTGTSYGVFAPWLNGATNVIRGGRFSPSDWYGTIQKYGVTVWYSAPTAFRMLMGAGDDLSSSFDLSSLRHVLSVGEPLNPEVVRWGMKVYNQRIHDTWWMTETGAQLICNYPSMDIKPGSMGKPLPGVRAAIIDDQGNELPPYRMGNLAVQTPWPSMMRKIWNNPSKYEEYFRIQGWYISGDSAYMDEDGYFWFQGRIDDVINTAGERVGPFEVESKLVEHPAVAEAGVIGKPDPMRGEIIKAFIALREGYTASDELKAEISQFVKVGLSAHAAPREIEFKDKLPKTRSGKIMRRVLKAWELNLPTGDLSTIED</sequence>
<dbReference type="InterPro" id="IPR042099">
    <property type="entry name" value="ANL_N_sf"/>
</dbReference>
<evidence type="ECO:0000256" key="4">
    <source>
        <dbReference type="ARBA" id="ARBA00022840"/>
    </source>
</evidence>
<proteinExistence type="predicted"/>
<reference evidence="8 9" key="1">
    <citation type="submission" date="2023-05" db="EMBL/GenBank/DDBJ databases">
        <title>Draft genome of Paenibacillus sp. CCS26.</title>
        <authorList>
            <person name="Akita H."/>
            <person name="Shinto Y."/>
            <person name="Kimura Z."/>
        </authorList>
    </citation>
    <scope>NUCLEOTIDE SEQUENCE [LARGE SCALE GENOMIC DNA]</scope>
    <source>
        <strain evidence="8 9">CCS26</strain>
    </source>
</reference>
<dbReference type="Pfam" id="PF13193">
    <property type="entry name" value="AMP-binding_C"/>
    <property type="match status" value="1"/>
</dbReference>
<dbReference type="InterPro" id="IPR045851">
    <property type="entry name" value="AMP-bd_C_sf"/>
</dbReference>
<dbReference type="PANTHER" id="PTHR24095">
    <property type="entry name" value="ACETYL-COENZYME A SYNTHETASE"/>
    <property type="match status" value="1"/>
</dbReference>
<evidence type="ECO:0000313" key="8">
    <source>
        <dbReference type="EMBL" id="GMK43079.1"/>
    </source>
</evidence>
<organism evidence="8 9">
    <name type="scientific">Paenibacillus glycanilyticus</name>
    <dbReference type="NCBI Taxonomy" id="126569"/>
    <lineage>
        <taxon>Bacteria</taxon>
        <taxon>Bacillati</taxon>
        <taxon>Bacillota</taxon>
        <taxon>Bacilli</taxon>
        <taxon>Bacillales</taxon>
        <taxon>Paenibacillaceae</taxon>
        <taxon>Paenibacillus</taxon>
    </lineage>
</organism>
<evidence type="ECO:0000256" key="2">
    <source>
        <dbReference type="ARBA" id="ARBA00022598"/>
    </source>
</evidence>
<name>A0ABQ6NGB2_9BACL</name>
<gene>
    <name evidence="8" type="primary">acsA_1</name>
    <name evidence="8" type="ORF">PghCCS26_02060</name>
</gene>
<evidence type="ECO:0000256" key="1">
    <source>
        <dbReference type="ARBA" id="ARBA00013275"/>
    </source>
</evidence>
<keyword evidence="4" id="KW-0067">ATP-binding</keyword>
<dbReference type="Pfam" id="PF00501">
    <property type="entry name" value="AMP-binding"/>
    <property type="match status" value="1"/>
</dbReference>
<dbReference type="RefSeq" id="WP_317978503.1">
    <property type="nucleotide sequence ID" value="NZ_BTCL01000001.1"/>
</dbReference>
<feature type="domain" description="AMP-binding enzyme C-terminal" evidence="7">
    <location>
        <begin position="473"/>
        <end position="551"/>
    </location>
</feature>
<dbReference type="Gene3D" id="3.30.300.30">
    <property type="match status" value="1"/>
</dbReference>
<protein>
    <recommendedName>
        <fullName evidence="1">acetate--CoA ligase</fullName>
        <ecNumber evidence="1">6.2.1.1</ecNumber>
    </recommendedName>
</protein>
<dbReference type="InterPro" id="IPR000873">
    <property type="entry name" value="AMP-dep_synth/lig_dom"/>
</dbReference>
<evidence type="ECO:0000256" key="3">
    <source>
        <dbReference type="ARBA" id="ARBA00022741"/>
    </source>
</evidence>
<evidence type="ECO:0000313" key="9">
    <source>
        <dbReference type="Proteomes" id="UP001285921"/>
    </source>
</evidence>